<reference evidence="6 7" key="1">
    <citation type="submission" date="2020-11" db="EMBL/GenBank/DDBJ databases">
        <title>A novel isolate from a Black sea contaminated sediment with potential to produce alkanes: Plantactinospora alkalitolerans sp. nov.</title>
        <authorList>
            <person name="Carro L."/>
            <person name="Veyisoglu A."/>
            <person name="Guven K."/>
            <person name="Schumann P."/>
            <person name="Klenk H.-P."/>
            <person name="Sahin N."/>
        </authorList>
    </citation>
    <scope>NUCLEOTIDE SEQUENCE [LARGE SCALE GENOMIC DNA]</scope>
    <source>
        <strain evidence="6 7">S1510</strain>
    </source>
</reference>
<dbReference type="Gene3D" id="1.50.10.10">
    <property type="match status" value="1"/>
</dbReference>
<dbReference type="InterPro" id="IPR004888">
    <property type="entry name" value="Glycoside_hydrolase_63"/>
</dbReference>
<feature type="region of interest" description="Disordered" evidence="4">
    <location>
        <begin position="97"/>
        <end position="133"/>
    </location>
</feature>
<evidence type="ECO:0000313" key="6">
    <source>
        <dbReference type="EMBL" id="MBF9127748.1"/>
    </source>
</evidence>
<dbReference type="SUPFAM" id="SSF48208">
    <property type="entry name" value="Six-hairpin glycosidases"/>
    <property type="match status" value="1"/>
</dbReference>
<sequence>MPDQLGEADAALWRGATTILAANWTGTHTVPSRTLYPHQWSWDAGFISIGLAHTAPDRAWRDLRSLFEAQWPDGRVPHIVFDPGVTERDYFPGPTFWAGEGGPVGSGRGNGGRPNGNAGGTPDRTFSAPAGTNGGPARLSSGIVQPPVHALGAWTIYRRAPGHAAAEELRWLYPRLVAQQEYLATARDVGGAGLSAIVHPWESGLDNSPSWDEALAAVPVTPDVLRRYARRDNQVVASKHRPTDEDYARYLTIALSYRDGGYRDADLGPRHPFLVECPGFNALRGAAELALARIAEVVGADPAVHRARAASITRLLVDRLFDPETGMFHPLDVRTGRRNPARCVNGLLPLILPELPAVQVASLVAVLESDRFGVSARMPVPSYDRTAADFDPFRYWRGPVWSNINWLLWRGLRTHGQVELAGTVRAALLDLVRGSGYYEYFHPGNAAGIGSPAFSWTAALTLDLLADPDPPA</sequence>
<dbReference type="InterPro" id="IPR008928">
    <property type="entry name" value="6-hairpin_glycosidase_sf"/>
</dbReference>
<comment type="caution">
    <text evidence="6">The sequence shown here is derived from an EMBL/GenBank/DDBJ whole genome shotgun (WGS) entry which is preliminary data.</text>
</comment>
<gene>
    <name evidence="6" type="ORF">I0C86_01860</name>
</gene>
<evidence type="ECO:0000256" key="1">
    <source>
        <dbReference type="ARBA" id="ARBA00010833"/>
    </source>
</evidence>
<dbReference type="InterPro" id="IPR012341">
    <property type="entry name" value="6hp_glycosidase-like_sf"/>
</dbReference>
<dbReference type="Proteomes" id="UP000638560">
    <property type="component" value="Unassembled WGS sequence"/>
</dbReference>
<dbReference type="Pfam" id="PF22422">
    <property type="entry name" value="MGH1-like_GH"/>
    <property type="match status" value="1"/>
</dbReference>
<evidence type="ECO:0000313" key="7">
    <source>
        <dbReference type="Proteomes" id="UP000638560"/>
    </source>
</evidence>
<keyword evidence="2" id="KW-0378">Hydrolase</keyword>
<dbReference type="EMBL" id="JADPUN010000039">
    <property type="protein sequence ID" value="MBF9127748.1"/>
    <property type="molecule type" value="Genomic_DNA"/>
</dbReference>
<dbReference type="PANTHER" id="PTHR10412:SF11">
    <property type="entry name" value="MANNOSYL-OLIGOSACCHARIDE GLUCOSIDASE"/>
    <property type="match status" value="1"/>
</dbReference>
<evidence type="ECO:0000256" key="3">
    <source>
        <dbReference type="ARBA" id="ARBA00023295"/>
    </source>
</evidence>
<dbReference type="PANTHER" id="PTHR10412">
    <property type="entry name" value="MANNOSYL-OLIGOSACCHARIDE GLUCOSIDASE"/>
    <property type="match status" value="1"/>
</dbReference>
<feature type="domain" description="Mannosylglycerate hydrolase MGH1-like glycoside hydrolase" evidence="5">
    <location>
        <begin position="36"/>
        <end position="457"/>
    </location>
</feature>
<organism evidence="6 7">
    <name type="scientific">Plantactinospora alkalitolerans</name>
    <dbReference type="NCBI Taxonomy" id="2789879"/>
    <lineage>
        <taxon>Bacteria</taxon>
        <taxon>Bacillati</taxon>
        <taxon>Actinomycetota</taxon>
        <taxon>Actinomycetes</taxon>
        <taxon>Micromonosporales</taxon>
        <taxon>Micromonosporaceae</taxon>
        <taxon>Plantactinospora</taxon>
    </lineage>
</organism>
<dbReference type="InterPro" id="IPR054491">
    <property type="entry name" value="MGH1-like_GH"/>
</dbReference>
<evidence type="ECO:0000259" key="5">
    <source>
        <dbReference type="Pfam" id="PF22422"/>
    </source>
</evidence>
<proteinExistence type="inferred from homology"/>
<protein>
    <recommendedName>
        <fullName evidence="5">Mannosylglycerate hydrolase MGH1-like glycoside hydrolase domain-containing protein</fullName>
    </recommendedName>
</protein>
<keyword evidence="3" id="KW-0326">Glycosidase</keyword>
<keyword evidence="7" id="KW-1185">Reference proteome</keyword>
<evidence type="ECO:0000256" key="4">
    <source>
        <dbReference type="SAM" id="MobiDB-lite"/>
    </source>
</evidence>
<feature type="compositionally biased region" description="Gly residues" evidence="4">
    <location>
        <begin position="99"/>
        <end position="119"/>
    </location>
</feature>
<comment type="similarity">
    <text evidence="1">Belongs to the glycosyl hydrolase 63 family.</text>
</comment>
<evidence type="ECO:0000256" key="2">
    <source>
        <dbReference type="ARBA" id="ARBA00022801"/>
    </source>
</evidence>
<accession>A0ABS0GP25</accession>
<name>A0ABS0GP25_9ACTN</name>